<keyword evidence="3" id="KW-1185">Reference proteome</keyword>
<dbReference type="InterPro" id="IPR001251">
    <property type="entry name" value="CRAL-TRIO_dom"/>
</dbReference>
<accession>A0A0L7K205</accession>
<dbReference type="EMBL" id="JTDY01016424">
    <property type="protein sequence ID" value="KOB51895.1"/>
    <property type="molecule type" value="Genomic_DNA"/>
</dbReference>
<dbReference type="InterPro" id="IPR036865">
    <property type="entry name" value="CRAL-TRIO_dom_sf"/>
</dbReference>
<dbReference type="AlphaFoldDB" id="A0A0L7K205"/>
<dbReference type="Gene3D" id="3.40.525.10">
    <property type="entry name" value="CRAL-TRIO lipid binding domain"/>
    <property type="match status" value="1"/>
</dbReference>
<dbReference type="STRING" id="104452.A0A0L7K205"/>
<organism evidence="2 3">
    <name type="scientific">Operophtera brumata</name>
    <name type="common">Winter moth</name>
    <name type="synonym">Phalaena brumata</name>
    <dbReference type="NCBI Taxonomy" id="104452"/>
    <lineage>
        <taxon>Eukaryota</taxon>
        <taxon>Metazoa</taxon>
        <taxon>Ecdysozoa</taxon>
        <taxon>Arthropoda</taxon>
        <taxon>Hexapoda</taxon>
        <taxon>Insecta</taxon>
        <taxon>Pterygota</taxon>
        <taxon>Neoptera</taxon>
        <taxon>Endopterygota</taxon>
        <taxon>Lepidoptera</taxon>
        <taxon>Glossata</taxon>
        <taxon>Ditrysia</taxon>
        <taxon>Geometroidea</taxon>
        <taxon>Geometridae</taxon>
        <taxon>Larentiinae</taxon>
        <taxon>Operophtera</taxon>
    </lineage>
</organism>
<feature type="domain" description="CRAL-TRIO" evidence="1">
    <location>
        <begin position="9"/>
        <end position="67"/>
    </location>
</feature>
<protein>
    <submittedName>
        <fullName evidence="2">CRAL/TRIO domain-containing protein</fullName>
    </submittedName>
</protein>
<proteinExistence type="predicted"/>
<dbReference type="Proteomes" id="UP000037510">
    <property type="component" value="Unassembled WGS sequence"/>
</dbReference>
<reference evidence="2 3" key="1">
    <citation type="journal article" date="2015" name="Genome Biol. Evol.">
        <title>The genome of winter moth (Operophtera brumata) provides a genomic perspective on sexual dimorphism and phenology.</title>
        <authorList>
            <person name="Derks M.F."/>
            <person name="Smit S."/>
            <person name="Salis L."/>
            <person name="Schijlen E."/>
            <person name="Bossers A."/>
            <person name="Mateman C."/>
            <person name="Pijl A.S."/>
            <person name="de Ridder D."/>
            <person name="Groenen M.A."/>
            <person name="Visser M.E."/>
            <person name="Megens H.J."/>
        </authorList>
    </citation>
    <scope>NUCLEOTIDE SEQUENCE [LARGE SCALE GENOMIC DNA]</scope>
    <source>
        <strain evidence="2">WM2013NL</strain>
        <tissue evidence="2">Head and thorax</tissue>
    </source>
</reference>
<dbReference type="SUPFAM" id="SSF52087">
    <property type="entry name" value="CRAL/TRIO domain"/>
    <property type="match status" value="1"/>
</dbReference>
<evidence type="ECO:0000259" key="1">
    <source>
        <dbReference type="Pfam" id="PF00650"/>
    </source>
</evidence>
<name>A0A0L7K205_OPEBR</name>
<sequence length="107" mass="12239">MQTCCYAKTEGYAARLKAIHFISTSKAIDLLVNIMKQMFSAKIANRIHVHKTIEELCKCLNHISSEKFMNHFKEMRNACTDESRRPVSTYNASYMGLAGTFRTLNVD</sequence>
<dbReference type="Pfam" id="PF00650">
    <property type="entry name" value="CRAL_TRIO"/>
    <property type="match status" value="1"/>
</dbReference>
<comment type="caution">
    <text evidence="2">The sequence shown here is derived from an EMBL/GenBank/DDBJ whole genome shotgun (WGS) entry which is preliminary data.</text>
</comment>
<evidence type="ECO:0000313" key="2">
    <source>
        <dbReference type="EMBL" id="KOB51895.1"/>
    </source>
</evidence>
<gene>
    <name evidence="2" type="ORF">OBRU01_26935</name>
</gene>
<evidence type="ECO:0000313" key="3">
    <source>
        <dbReference type="Proteomes" id="UP000037510"/>
    </source>
</evidence>